<sequence length="119" mass="12937">MAPCAMAAQDEHAQVSGKCCSEVKRIGQNQNLSCLCADMLSQTVKIAGINPAVAMTIPKRCNIVNRPVGYKIHIFSFDLQDWLQQPNDILTEERLPSPSLSSSLSSSSHIHFQLVPTAG</sequence>
<feature type="domain" description="Bifunctional inhibitor/plant lipid transfer protein/seed storage helical" evidence="1">
    <location>
        <begin position="1"/>
        <end position="63"/>
    </location>
</feature>
<proteinExistence type="predicted"/>
<dbReference type="InterPro" id="IPR016140">
    <property type="entry name" value="Bifunc_inhib/LTP/seed_store"/>
</dbReference>
<reference evidence="2 3" key="1">
    <citation type="submission" date="2020-04" db="EMBL/GenBank/DDBJ databases">
        <title>Plant Genome Project.</title>
        <authorList>
            <person name="Zhang R.-G."/>
        </authorList>
    </citation>
    <scope>NUCLEOTIDE SEQUENCE [LARGE SCALE GENOMIC DNA]</scope>
    <source>
        <strain evidence="2">YNK0</strain>
        <tissue evidence="2">Leaf</tissue>
    </source>
</reference>
<organism evidence="2 3">
    <name type="scientific">Tetracentron sinense</name>
    <name type="common">Spur-leaf</name>
    <dbReference type="NCBI Taxonomy" id="13715"/>
    <lineage>
        <taxon>Eukaryota</taxon>
        <taxon>Viridiplantae</taxon>
        <taxon>Streptophyta</taxon>
        <taxon>Embryophyta</taxon>
        <taxon>Tracheophyta</taxon>
        <taxon>Spermatophyta</taxon>
        <taxon>Magnoliopsida</taxon>
        <taxon>Trochodendrales</taxon>
        <taxon>Trochodendraceae</taxon>
        <taxon>Tetracentron</taxon>
    </lineage>
</organism>
<dbReference type="OrthoDB" id="678526at2759"/>
<name>A0A835DQI0_TETSI</name>
<accession>A0A835DQI0</accession>
<dbReference type="GO" id="GO:0005504">
    <property type="term" value="F:fatty acid binding"/>
    <property type="evidence" value="ECO:0007669"/>
    <property type="project" value="InterPro"/>
</dbReference>
<evidence type="ECO:0000313" key="3">
    <source>
        <dbReference type="Proteomes" id="UP000655225"/>
    </source>
</evidence>
<dbReference type="InterPro" id="IPR039265">
    <property type="entry name" value="DIR1-like"/>
</dbReference>
<evidence type="ECO:0000313" key="2">
    <source>
        <dbReference type="EMBL" id="KAF8412978.1"/>
    </source>
</evidence>
<keyword evidence="3" id="KW-1185">Reference proteome</keyword>
<dbReference type="PANTHER" id="PTHR33122:SF72">
    <property type="entry name" value="BIFUNCTIONAL INHIBITOR_PLANT LIPID TRANSFER PROTEIN_SEED STORAGE HELICAL DOMAIN-CONTAINING PROTEIN"/>
    <property type="match status" value="1"/>
</dbReference>
<gene>
    <name evidence="2" type="ORF">HHK36_000950</name>
</gene>
<dbReference type="SUPFAM" id="SSF47699">
    <property type="entry name" value="Bifunctional inhibitor/lipid-transfer protein/seed storage 2S albumin"/>
    <property type="match status" value="1"/>
</dbReference>
<dbReference type="GO" id="GO:0009627">
    <property type="term" value="P:systemic acquired resistance"/>
    <property type="evidence" value="ECO:0007669"/>
    <property type="project" value="InterPro"/>
</dbReference>
<dbReference type="InterPro" id="IPR036312">
    <property type="entry name" value="Bifun_inhib/LTP/seed_sf"/>
</dbReference>
<evidence type="ECO:0000259" key="1">
    <source>
        <dbReference type="Pfam" id="PF00234"/>
    </source>
</evidence>
<dbReference type="Gene3D" id="1.10.110.10">
    <property type="entry name" value="Plant lipid-transfer and hydrophobic proteins"/>
    <property type="match status" value="1"/>
</dbReference>
<comment type="caution">
    <text evidence="2">The sequence shown here is derived from an EMBL/GenBank/DDBJ whole genome shotgun (WGS) entry which is preliminary data.</text>
</comment>
<protein>
    <recommendedName>
        <fullName evidence="1">Bifunctional inhibitor/plant lipid transfer protein/seed storage helical domain-containing protein</fullName>
    </recommendedName>
</protein>
<dbReference type="Proteomes" id="UP000655225">
    <property type="component" value="Unassembled WGS sequence"/>
</dbReference>
<dbReference type="Pfam" id="PF00234">
    <property type="entry name" value="Tryp_alpha_amyl"/>
    <property type="match status" value="1"/>
</dbReference>
<dbReference type="EMBL" id="JABCRI010000001">
    <property type="protein sequence ID" value="KAF8412978.1"/>
    <property type="molecule type" value="Genomic_DNA"/>
</dbReference>
<dbReference type="PANTHER" id="PTHR33122">
    <property type="entry name" value="LIPID BINDING PROTEIN-RELATED"/>
    <property type="match status" value="1"/>
</dbReference>
<dbReference type="AlphaFoldDB" id="A0A835DQI0"/>
<dbReference type="CDD" id="cd00010">
    <property type="entry name" value="AAI_LTSS"/>
    <property type="match status" value="1"/>
</dbReference>